<evidence type="ECO:0000313" key="2">
    <source>
        <dbReference type="EMBL" id="QFZ84065.1"/>
    </source>
</evidence>
<sequence>MTSNTTPLAGLRVIDWTHVLAGPFAGYQLSLLGAEVIRIERADGDDMIRAKGLDAELTALGLGETFVTQGAGKRSLALDARDPRAREALAALIGSADVLLENFRPGKLAALGFDPQQLIERHPQLVICSITGFGPASDRRAYDHVIQAASGLMAANAGSDGKPQRVGFPLVDYAVGQQAALAVMSALYRRDRSTNGEARTRGEWLQVSMMGAALTLMAPTYAGPLVSGMEMPRSASTAFSGSPLSGTFEATDGQLAIVCNAANQAVGLLNALREAGTDAALLSQLHEAAEQRDVTRAQALLGQALGGRTVAEWDALLTRHEVPATPVMRPAQAAAQMARDWPHVELSLSHTSRRVPVPGIGFTSSEPLTPSLRAPVRRGADTRRILAEAGLEASTIAAMFADGAASEPAA</sequence>
<dbReference type="EMBL" id="CP045644">
    <property type="protein sequence ID" value="QFZ84065.1"/>
    <property type="molecule type" value="Genomic_DNA"/>
</dbReference>
<dbReference type="InterPro" id="IPR023606">
    <property type="entry name" value="CoA-Trfase_III_dom_1_sf"/>
</dbReference>
<dbReference type="InterPro" id="IPR044855">
    <property type="entry name" value="CoA-Trfase_III_dom3_sf"/>
</dbReference>
<proteinExistence type="predicted"/>
<reference evidence="2 3" key="1">
    <citation type="submission" date="2019-10" db="EMBL/GenBank/DDBJ databases">
        <title>Complete genome sequence of Variovorax paradoxus 5C-2.</title>
        <authorList>
            <person name="Gogoleva N.E."/>
            <person name="Balkin A.S."/>
        </authorList>
    </citation>
    <scope>NUCLEOTIDE SEQUENCE [LARGE SCALE GENOMIC DNA]</scope>
    <source>
        <strain evidence="2 3">5C-2</strain>
    </source>
</reference>
<dbReference type="Gene3D" id="3.30.1540.10">
    <property type="entry name" value="formyl-coa transferase, domain 3"/>
    <property type="match status" value="1"/>
</dbReference>
<name>A0A5Q0M6G1_VARPD</name>
<evidence type="ECO:0000256" key="1">
    <source>
        <dbReference type="ARBA" id="ARBA00022679"/>
    </source>
</evidence>
<dbReference type="RefSeq" id="WP_153282718.1">
    <property type="nucleotide sequence ID" value="NZ_CP045644.1"/>
</dbReference>
<protein>
    <submittedName>
        <fullName evidence="2">CoA transferase</fullName>
    </submittedName>
</protein>
<dbReference type="GO" id="GO:0008410">
    <property type="term" value="F:CoA-transferase activity"/>
    <property type="evidence" value="ECO:0007669"/>
    <property type="project" value="TreeGrafter"/>
</dbReference>
<dbReference type="Proteomes" id="UP000326780">
    <property type="component" value="Chromosome"/>
</dbReference>
<evidence type="ECO:0000313" key="3">
    <source>
        <dbReference type="Proteomes" id="UP000326780"/>
    </source>
</evidence>
<dbReference type="PANTHER" id="PTHR48207:SF3">
    <property type="entry name" value="SUCCINATE--HYDROXYMETHYLGLUTARATE COA-TRANSFERASE"/>
    <property type="match status" value="1"/>
</dbReference>
<dbReference type="Pfam" id="PF02515">
    <property type="entry name" value="CoA_transf_3"/>
    <property type="match status" value="1"/>
</dbReference>
<dbReference type="Gene3D" id="3.40.50.10540">
    <property type="entry name" value="Crotonobetainyl-coa:carnitine coa-transferase, domain 1"/>
    <property type="match status" value="1"/>
</dbReference>
<dbReference type="InterPro" id="IPR050483">
    <property type="entry name" value="CoA-transferase_III_domain"/>
</dbReference>
<accession>A0A5Q0M6G1</accession>
<dbReference type="AlphaFoldDB" id="A0A5Q0M6G1"/>
<dbReference type="PANTHER" id="PTHR48207">
    <property type="entry name" value="SUCCINATE--HYDROXYMETHYLGLUTARATE COA-TRANSFERASE"/>
    <property type="match status" value="1"/>
</dbReference>
<dbReference type="SUPFAM" id="SSF89796">
    <property type="entry name" value="CoA-transferase family III (CaiB/BaiF)"/>
    <property type="match status" value="1"/>
</dbReference>
<gene>
    <name evidence="2" type="ORF">GFK26_15525</name>
</gene>
<dbReference type="InterPro" id="IPR003673">
    <property type="entry name" value="CoA-Trfase_fam_III"/>
</dbReference>
<keyword evidence="1 2" id="KW-0808">Transferase</keyword>
<organism evidence="2 3">
    <name type="scientific">Variovorax paradoxus</name>
    <dbReference type="NCBI Taxonomy" id="34073"/>
    <lineage>
        <taxon>Bacteria</taxon>
        <taxon>Pseudomonadati</taxon>
        <taxon>Pseudomonadota</taxon>
        <taxon>Betaproteobacteria</taxon>
        <taxon>Burkholderiales</taxon>
        <taxon>Comamonadaceae</taxon>
        <taxon>Variovorax</taxon>
    </lineage>
</organism>